<dbReference type="PANTHER" id="PTHR42781:SF4">
    <property type="entry name" value="SPERMIDINE_PUTRESCINE IMPORT ATP-BINDING PROTEIN POTA"/>
    <property type="match status" value="1"/>
</dbReference>
<evidence type="ECO:0000256" key="4">
    <source>
        <dbReference type="ARBA" id="ARBA00022505"/>
    </source>
</evidence>
<dbReference type="GO" id="GO:0015408">
    <property type="term" value="F:ABC-type ferric iron transporter activity"/>
    <property type="evidence" value="ECO:0007669"/>
    <property type="project" value="InterPro"/>
</dbReference>
<dbReference type="GO" id="GO:0015418">
    <property type="term" value="F:ABC-type quaternary ammonium compound transporting activity"/>
    <property type="evidence" value="ECO:0007669"/>
    <property type="project" value="UniProtKB-EC"/>
</dbReference>
<dbReference type="InterPro" id="IPR015853">
    <property type="entry name" value="ABC_transpr_FbpC"/>
</dbReference>
<keyword evidence="1" id="KW-0813">Transport</keyword>
<keyword evidence="15" id="KW-1185">Reference proteome</keyword>
<evidence type="ECO:0000256" key="6">
    <source>
        <dbReference type="ARBA" id="ARBA00022840"/>
    </source>
</evidence>
<feature type="domain" description="Mop" evidence="13">
    <location>
        <begin position="289"/>
        <end position="354"/>
    </location>
</feature>
<keyword evidence="3" id="KW-0410">Iron transport</keyword>
<dbReference type="CDD" id="cd03259">
    <property type="entry name" value="ABC_Carb_Solutes_like"/>
    <property type="match status" value="1"/>
</dbReference>
<protein>
    <recommendedName>
        <fullName evidence="10">ABC-type quaternary amine transporter</fullName>
        <ecNumber evidence="10">7.6.2.9</ecNumber>
    </recommendedName>
</protein>
<dbReference type="InterPro" id="IPR003439">
    <property type="entry name" value="ABC_transporter-like_ATP-bd"/>
</dbReference>
<dbReference type="GO" id="GO:0016887">
    <property type="term" value="F:ATP hydrolysis activity"/>
    <property type="evidence" value="ECO:0007669"/>
    <property type="project" value="InterPro"/>
</dbReference>
<evidence type="ECO:0000256" key="2">
    <source>
        <dbReference type="ARBA" id="ARBA00022475"/>
    </source>
</evidence>
<dbReference type="InterPro" id="IPR004606">
    <property type="entry name" value="Mop_domain"/>
</dbReference>
<gene>
    <name evidence="14" type="ORF">F8566_37080</name>
</gene>
<evidence type="ECO:0000256" key="10">
    <source>
        <dbReference type="ARBA" id="ARBA00066388"/>
    </source>
</evidence>
<proteinExistence type="predicted"/>
<dbReference type="AlphaFoldDB" id="A0A6H9YC51"/>
<evidence type="ECO:0000256" key="5">
    <source>
        <dbReference type="ARBA" id="ARBA00022741"/>
    </source>
</evidence>
<dbReference type="OrthoDB" id="7838608at2"/>
<evidence type="ECO:0000256" key="1">
    <source>
        <dbReference type="ARBA" id="ARBA00022448"/>
    </source>
</evidence>
<dbReference type="InterPro" id="IPR003593">
    <property type="entry name" value="AAA+_ATPase"/>
</dbReference>
<sequence length="355" mass="38131">MGEHHMSGVTGLDARLVVRRGAFDLDLELRAEPGEVVALLGPNGAGKSTALRALAGLVPLHDGHLRVDGTDLSRLPPERRGIGMVFQDYLLFPHLSALENVAFGPRSQGTRKREARRRAAEWLAHVGLADHADARPRALSGGQAQRVALARALAVRPRLLLLDEPLAALDAHTRLEIRAALRRHLAGFDGAAVLVTHDPLDAMVLADRLVVLESGRLVQEGPPAEVARRPRTDYVARLVGLNLYRGHAAAGTVLIDDGAIKLDTVDRLEGQVFLAFAPSSVALYRSRPDGSPRNLWQARVEAIERQGDRVRVRLEGPPLAAAADVTPGAVAELGLVEGSVIWAAVKATETHVYPA</sequence>
<dbReference type="SUPFAM" id="SSF52540">
    <property type="entry name" value="P-loop containing nucleoside triphosphate hydrolases"/>
    <property type="match status" value="1"/>
</dbReference>
<keyword evidence="9" id="KW-0472">Membrane</keyword>
<dbReference type="PROSITE" id="PS00211">
    <property type="entry name" value="ABC_TRANSPORTER_1"/>
    <property type="match status" value="1"/>
</dbReference>
<dbReference type="InterPro" id="IPR050093">
    <property type="entry name" value="ABC_SmlMolc_Importer"/>
</dbReference>
<dbReference type="InterPro" id="IPR005116">
    <property type="entry name" value="Transp-assoc_OB_typ1"/>
</dbReference>
<evidence type="ECO:0000313" key="14">
    <source>
        <dbReference type="EMBL" id="KAB2342662.1"/>
    </source>
</evidence>
<evidence type="ECO:0000259" key="12">
    <source>
        <dbReference type="PROSITE" id="PS50893"/>
    </source>
</evidence>
<evidence type="ECO:0000256" key="11">
    <source>
        <dbReference type="PROSITE-ProRule" id="PRU01213"/>
    </source>
</evidence>
<feature type="domain" description="ABC transporter" evidence="12">
    <location>
        <begin position="9"/>
        <end position="239"/>
    </location>
</feature>
<keyword evidence="4 11" id="KW-0500">Molybdenum</keyword>
<reference evidence="14 15" key="1">
    <citation type="submission" date="2019-09" db="EMBL/GenBank/DDBJ databases">
        <title>Actinomadura physcomitrii sp. nov., a novel actinomycete isolated from moss [Physcomitrium sphaericum (Ludw) Fuernr].</title>
        <authorList>
            <person name="Zhuang X."/>
            <person name="Liu C."/>
        </authorList>
    </citation>
    <scope>NUCLEOTIDE SEQUENCE [LARGE SCALE GENOMIC DNA]</scope>
    <source>
        <strain evidence="14 15">HMC1</strain>
    </source>
</reference>
<dbReference type="InterPro" id="IPR017871">
    <property type="entry name" value="ABC_transporter-like_CS"/>
</dbReference>
<dbReference type="SUPFAM" id="SSF50331">
    <property type="entry name" value="MOP-like"/>
    <property type="match status" value="1"/>
</dbReference>
<evidence type="ECO:0000256" key="9">
    <source>
        <dbReference type="ARBA" id="ARBA00023136"/>
    </source>
</evidence>
<keyword evidence="2" id="KW-1003">Cell membrane</keyword>
<dbReference type="Pfam" id="PF00005">
    <property type="entry name" value="ABC_tran"/>
    <property type="match status" value="1"/>
</dbReference>
<evidence type="ECO:0000256" key="3">
    <source>
        <dbReference type="ARBA" id="ARBA00022496"/>
    </source>
</evidence>
<dbReference type="InterPro" id="IPR027417">
    <property type="entry name" value="P-loop_NTPase"/>
</dbReference>
<dbReference type="GO" id="GO:0016020">
    <property type="term" value="C:membrane"/>
    <property type="evidence" value="ECO:0007669"/>
    <property type="project" value="InterPro"/>
</dbReference>
<evidence type="ECO:0000313" key="15">
    <source>
        <dbReference type="Proteomes" id="UP000468735"/>
    </source>
</evidence>
<accession>A0A6H9YC51</accession>
<keyword evidence="8" id="KW-0406">Ion transport</keyword>
<organism evidence="14 15">
    <name type="scientific">Actinomadura rudentiformis</name>
    <dbReference type="NCBI Taxonomy" id="359158"/>
    <lineage>
        <taxon>Bacteria</taxon>
        <taxon>Bacillati</taxon>
        <taxon>Actinomycetota</taxon>
        <taxon>Actinomycetes</taxon>
        <taxon>Streptosporangiales</taxon>
        <taxon>Thermomonosporaceae</taxon>
        <taxon>Actinomadura</taxon>
    </lineage>
</organism>
<keyword evidence="6 14" id="KW-0067">ATP-binding</keyword>
<comment type="caution">
    <text evidence="14">The sequence shown here is derived from an EMBL/GenBank/DDBJ whole genome shotgun (WGS) entry which is preliminary data.</text>
</comment>
<dbReference type="Proteomes" id="UP000468735">
    <property type="component" value="Unassembled WGS sequence"/>
</dbReference>
<keyword evidence="7" id="KW-0408">Iron</keyword>
<dbReference type="PROSITE" id="PS50893">
    <property type="entry name" value="ABC_TRANSPORTER_2"/>
    <property type="match status" value="1"/>
</dbReference>
<keyword evidence="5" id="KW-0547">Nucleotide-binding</keyword>
<name>A0A6H9YC51_9ACTN</name>
<dbReference type="PROSITE" id="PS51866">
    <property type="entry name" value="MOP"/>
    <property type="match status" value="1"/>
</dbReference>
<dbReference type="EC" id="7.6.2.9" evidence="10"/>
<dbReference type="Gene3D" id="3.40.50.300">
    <property type="entry name" value="P-loop containing nucleotide triphosphate hydrolases"/>
    <property type="match status" value="1"/>
</dbReference>
<dbReference type="SMART" id="SM00382">
    <property type="entry name" value="AAA"/>
    <property type="match status" value="1"/>
</dbReference>
<dbReference type="PANTHER" id="PTHR42781">
    <property type="entry name" value="SPERMIDINE/PUTRESCINE IMPORT ATP-BINDING PROTEIN POTA"/>
    <property type="match status" value="1"/>
</dbReference>
<dbReference type="GO" id="GO:0015689">
    <property type="term" value="P:molybdate ion transport"/>
    <property type="evidence" value="ECO:0007669"/>
    <property type="project" value="InterPro"/>
</dbReference>
<dbReference type="Gene3D" id="2.40.50.100">
    <property type="match status" value="1"/>
</dbReference>
<dbReference type="FunFam" id="3.40.50.300:FF:000425">
    <property type="entry name" value="Probable ABC transporter, ATP-binding subunit"/>
    <property type="match status" value="1"/>
</dbReference>
<dbReference type="Pfam" id="PF03459">
    <property type="entry name" value="TOBE"/>
    <property type="match status" value="1"/>
</dbReference>
<dbReference type="GO" id="GO:0005524">
    <property type="term" value="F:ATP binding"/>
    <property type="evidence" value="ECO:0007669"/>
    <property type="project" value="UniProtKB-KW"/>
</dbReference>
<dbReference type="EMBL" id="WBMT01000021">
    <property type="protein sequence ID" value="KAB2342662.1"/>
    <property type="molecule type" value="Genomic_DNA"/>
</dbReference>
<evidence type="ECO:0000256" key="8">
    <source>
        <dbReference type="ARBA" id="ARBA00023065"/>
    </source>
</evidence>
<evidence type="ECO:0000259" key="13">
    <source>
        <dbReference type="PROSITE" id="PS51866"/>
    </source>
</evidence>
<dbReference type="InterPro" id="IPR008995">
    <property type="entry name" value="Mo/tungstate-bd_C_term_dom"/>
</dbReference>
<evidence type="ECO:0000256" key="7">
    <source>
        <dbReference type="ARBA" id="ARBA00023004"/>
    </source>
</evidence>